<dbReference type="Pfam" id="PF08085">
    <property type="entry name" value="Entericidin"/>
    <property type="match status" value="1"/>
</dbReference>
<dbReference type="GO" id="GO:0009636">
    <property type="term" value="P:response to toxic substance"/>
    <property type="evidence" value="ECO:0007669"/>
    <property type="project" value="InterPro"/>
</dbReference>
<keyword evidence="3 7" id="KW-0732">Signal</keyword>
<dbReference type="PROSITE" id="PS51257">
    <property type="entry name" value="PROKAR_LIPOPROTEIN"/>
    <property type="match status" value="1"/>
</dbReference>
<gene>
    <name evidence="8" type="ORF">NCTC11370_02764</name>
</gene>
<dbReference type="EMBL" id="UGGT01000001">
    <property type="protein sequence ID" value="STO22672.1"/>
    <property type="molecule type" value="Genomic_DNA"/>
</dbReference>
<dbReference type="GeneID" id="93293521"/>
<sequence length="45" mass="4783">MNILKKIIMVSVCFTTLAALTACGTVHGFGKDVSTVGKDIQRASR</sequence>
<evidence type="ECO:0000256" key="3">
    <source>
        <dbReference type="ARBA" id="ARBA00022729"/>
    </source>
</evidence>
<evidence type="ECO:0000256" key="6">
    <source>
        <dbReference type="ARBA" id="ARBA00023288"/>
    </source>
</evidence>
<evidence type="ECO:0000313" key="8">
    <source>
        <dbReference type="EMBL" id="STO22672.1"/>
    </source>
</evidence>
<organism evidence="8 9">
    <name type="scientific">Fluoribacter dumoffii</name>
    <dbReference type="NCBI Taxonomy" id="463"/>
    <lineage>
        <taxon>Bacteria</taxon>
        <taxon>Pseudomonadati</taxon>
        <taxon>Pseudomonadota</taxon>
        <taxon>Gammaproteobacteria</taxon>
        <taxon>Legionellales</taxon>
        <taxon>Legionellaceae</taxon>
        <taxon>Fluoribacter</taxon>
    </lineage>
</organism>
<keyword evidence="6" id="KW-0449">Lipoprotein</keyword>
<protein>
    <submittedName>
        <fullName evidence="8">Predicted small secreted protein</fullName>
    </submittedName>
</protein>
<keyword evidence="5" id="KW-0564">Palmitate</keyword>
<keyword evidence="9" id="KW-1185">Reference proteome</keyword>
<evidence type="ECO:0000313" key="9">
    <source>
        <dbReference type="Proteomes" id="UP000254554"/>
    </source>
</evidence>
<dbReference type="AlphaFoldDB" id="A0A377GD02"/>
<keyword evidence="4" id="KW-0472">Membrane</keyword>
<name>A0A377GD02_9GAMM</name>
<evidence type="ECO:0000256" key="7">
    <source>
        <dbReference type="SAM" id="SignalP"/>
    </source>
</evidence>
<evidence type="ECO:0000256" key="2">
    <source>
        <dbReference type="ARBA" id="ARBA00022475"/>
    </source>
</evidence>
<dbReference type="STRING" id="1094715.GCA_000236165_02609"/>
<comment type="similarity">
    <text evidence="1">Belongs to the EcnA/EcnB lipoprotein family.</text>
</comment>
<reference evidence="8 9" key="1">
    <citation type="submission" date="2018-06" db="EMBL/GenBank/DDBJ databases">
        <authorList>
            <consortium name="Pathogen Informatics"/>
            <person name="Doyle S."/>
        </authorList>
    </citation>
    <scope>NUCLEOTIDE SEQUENCE [LARGE SCALE GENOMIC DNA]</scope>
    <source>
        <strain evidence="8 9">NCTC11370</strain>
    </source>
</reference>
<dbReference type="RefSeq" id="WP_010654780.1">
    <property type="nucleotide sequence ID" value="NZ_JAPHOO010000001.1"/>
</dbReference>
<dbReference type="OrthoDB" id="9181810at2"/>
<keyword evidence="2" id="KW-1003">Cell membrane</keyword>
<proteinExistence type="inferred from homology"/>
<dbReference type="Proteomes" id="UP000254554">
    <property type="component" value="Unassembled WGS sequence"/>
</dbReference>
<feature type="chain" id="PRO_5016690675" evidence="7">
    <location>
        <begin position="22"/>
        <end position="45"/>
    </location>
</feature>
<evidence type="ECO:0000256" key="5">
    <source>
        <dbReference type="ARBA" id="ARBA00023139"/>
    </source>
</evidence>
<evidence type="ECO:0000256" key="1">
    <source>
        <dbReference type="ARBA" id="ARBA00010296"/>
    </source>
</evidence>
<feature type="signal peptide" evidence="7">
    <location>
        <begin position="1"/>
        <end position="21"/>
    </location>
</feature>
<dbReference type="GO" id="GO:0016020">
    <property type="term" value="C:membrane"/>
    <property type="evidence" value="ECO:0007669"/>
    <property type="project" value="InterPro"/>
</dbReference>
<evidence type="ECO:0000256" key="4">
    <source>
        <dbReference type="ARBA" id="ARBA00023136"/>
    </source>
</evidence>
<dbReference type="InterPro" id="IPR012556">
    <property type="entry name" value="Entericidin"/>
</dbReference>
<accession>A0A377GD02</accession>